<feature type="DNA-binding region" description="H-T-H motif" evidence="2">
    <location>
        <begin position="267"/>
        <end position="286"/>
    </location>
</feature>
<dbReference type="PANTHER" id="PTHR43479">
    <property type="entry name" value="ACREF/ENVCD OPERON REPRESSOR-RELATED"/>
    <property type="match status" value="1"/>
</dbReference>
<evidence type="ECO:0000256" key="2">
    <source>
        <dbReference type="PROSITE-ProRule" id="PRU00335"/>
    </source>
</evidence>
<dbReference type="Gene3D" id="1.10.357.10">
    <property type="entry name" value="Tetracycline Repressor, domain 2"/>
    <property type="match status" value="2"/>
</dbReference>
<keyword evidence="1 2" id="KW-0238">DNA-binding</keyword>
<dbReference type="InterPro" id="IPR050624">
    <property type="entry name" value="HTH-type_Tx_Regulator"/>
</dbReference>
<feature type="domain" description="HTH tetR-type" evidence="3">
    <location>
        <begin position="244"/>
        <end position="304"/>
    </location>
</feature>
<dbReference type="InterPro" id="IPR009057">
    <property type="entry name" value="Homeodomain-like_sf"/>
</dbReference>
<dbReference type="AlphaFoldDB" id="A0A7K1V279"/>
<accession>A0A7K1V279</accession>
<protein>
    <submittedName>
        <fullName evidence="4">TetR family transcriptional regulator</fullName>
    </submittedName>
</protein>
<dbReference type="InterPro" id="IPR049397">
    <property type="entry name" value="EthR_C"/>
</dbReference>
<keyword evidence="5" id="KW-1185">Reference proteome</keyword>
<dbReference type="PROSITE" id="PS50977">
    <property type="entry name" value="HTH_TETR_2"/>
    <property type="match status" value="2"/>
</dbReference>
<dbReference type="Proteomes" id="UP000466794">
    <property type="component" value="Unassembled WGS sequence"/>
</dbReference>
<organism evidence="4 5">
    <name type="scientific">Nocardia terrae</name>
    <dbReference type="NCBI Taxonomy" id="2675851"/>
    <lineage>
        <taxon>Bacteria</taxon>
        <taxon>Bacillati</taxon>
        <taxon>Actinomycetota</taxon>
        <taxon>Actinomycetes</taxon>
        <taxon>Mycobacteriales</taxon>
        <taxon>Nocardiaceae</taxon>
        <taxon>Nocardia</taxon>
    </lineage>
</organism>
<dbReference type="PRINTS" id="PR00455">
    <property type="entry name" value="HTHTETR"/>
</dbReference>
<evidence type="ECO:0000259" key="3">
    <source>
        <dbReference type="PROSITE" id="PS50977"/>
    </source>
</evidence>
<comment type="caution">
    <text evidence="4">The sequence shown here is derived from an EMBL/GenBank/DDBJ whole genome shotgun (WGS) entry which is preliminary data.</text>
</comment>
<dbReference type="SUPFAM" id="SSF46689">
    <property type="entry name" value="Homeodomain-like"/>
    <property type="match status" value="2"/>
</dbReference>
<dbReference type="InterPro" id="IPR001647">
    <property type="entry name" value="HTH_TetR"/>
</dbReference>
<gene>
    <name evidence="4" type="ORF">GPX89_26220</name>
</gene>
<dbReference type="PANTHER" id="PTHR43479:SF11">
    <property type="entry name" value="ACREF_ENVCD OPERON REPRESSOR-RELATED"/>
    <property type="match status" value="1"/>
</dbReference>
<dbReference type="EMBL" id="WRPP01000005">
    <property type="protein sequence ID" value="MVU80736.1"/>
    <property type="molecule type" value="Genomic_DNA"/>
</dbReference>
<dbReference type="InterPro" id="IPR036271">
    <property type="entry name" value="Tet_transcr_reg_TetR-rel_C_sf"/>
</dbReference>
<evidence type="ECO:0000313" key="5">
    <source>
        <dbReference type="Proteomes" id="UP000466794"/>
    </source>
</evidence>
<feature type="DNA-binding region" description="H-T-H motif" evidence="2">
    <location>
        <begin position="36"/>
        <end position="55"/>
    </location>
</feature>
<dbReference type="Pfam" id="PF00440">
    <property type="entry name" value="TetR_N"/>
    <property type="match status" value="2"/>
</dbReference>
<dbReference type="GO" id="GO:0003677">
    <property type="term" value="F:DNA binding"/>
    <property type="evidence" value="ECO:0007669"/>
    <property type="project" value="UniProtKB-UniRule"/>
</dbReference>
<evidence type="ECO:0000313" key="4">
    <source>
        <dbReference type="EMBL" id="MVU80736.1"/>
    </source>
</evidence>
<name>A0A7K1V279_9NOCA</name>
<feature type="domain" description="HTH tetR-type" evidence="3">
    <location>
        <begin position="13"/>
        <end position="73"/>
    </location>
</feature>
<proteinExistence type="predicted"/>
<dbReference type="Pfam" id="PF21313">
    <property type="entry name" value="EthR_C"/>
    <property type="match status" value="2"/>
</dbReference>
<dbReference type="Gene3D" id="1.10.10.60">
    <property type="entry name" value="Homeodomain-like"/>
    <property type="match status" value="2"/>
</dbReference>
<evidence type="ECO:0000256" key="1">
    <source>
        <dbReference type="ARBA" id="ARBA00023125"/>
    </source>
</evidence>
<sequence length="433" mass="47797">MARQRPRKHDGRGSTELAVFSATTHLLRETPLQDLTVAQILARARVSRANFYHYFASKYDVITAMVERLVEDTHSTEGPWHAELGESHRQAMEDNLRHTIDLWSSQSELICAVVEHMHVVPQLASAWNLMLDRFISEMTTQLDQARAGGDAPDGAPAAMIAAILVSGYERCFYVGARAYDSHLPNPEAAVDSIVELTLAALYGNRRTLQHQRKKRRTSGKLPDTVLSAAAAVGSSPDASEAPEFETAATIIEATNSLLQEMPFEQVSVAKILERAKLSRATFYFYFANKDDVFLALFDRVAGQIVSRFSTLAQVDRSNPDRVRSAIIHWLDLDPNSLGVLRAAIHEWTRRPDLRERYLAIMTSLIASLATAIESDRAAGLALDGPPAPQFAAVLLWTVERSIAGSLAGERNLEQTPAVATYLGELLTSTIYGK</sequence>
<dbReference type="SUPFAM" id="SSF48498">
    <property type="entry name" value="Tetracyclin repressor-like, C-terminal domain"/>
    <property type="match status" value="2"/>
</dbReference>
<reference evidence="4 5" key="1">
    <citation type="submission" date="2019-12" db="EMBL/GenBank/DDBJ databases">
        <title>Nocardia sp. nov. ET3-3 isolated from soil.</title>
        <authorList>
            <person name="Kanchanasin P."/>
            <person name="Tanasupawat S."/>
            <person name="Yuki M."/>
            <person name="Kudo T."/>
        </authorList>
    </citation>
    <scope>NUCLEOTIDE SEQUENCE [LARGE SCALE GENOMIC DNA]</scope>
    <source>
        <strain evidence="4 5">ET3-3</strain>
    </source>
</reference>